<dbReference type="Pfam" id="PF00903">
    <property type="entry name" value="Glyoxalase"/>
    <property type="match status" value="1"/>
</dbReference>
<evidence type="ECO:0000313" key="2">
    <source>
        <dbReference type="EMBL" id="SER88072.1"/>
    </source>
</evidence>
<gene>
    <name evidence="2" type="ORF">SAMN04488559_10917</name>
</gene>
<sequence length="125" mass="14136">MKLDMVGLVVSDMEAACLFYERLGLKVAGEMDENYTELENDGVRISLNSKKMVAGIYGFEPNKIGHQIELAFLLESPQAVDTLCEKMRDFGYSLFKEPWDAFWGQRYAIIHDCEGNLISLFAALT</sequence>
<proteinExistence type="predicted"/>
<keyword evidence="2" id="KW-0560">Oxidoreductase</keyword>
<dbReference type="InterPro" id="IPR004360">
    <property type="entry name" value="Glyas_Fos-R_dOase_dom"/>
</dbReference>
<dbReference type="OrthoDB" id="9796521at2"/>
<protein>
    <submittedName>
        <fullName evidence="2">Catechol 2,3-dioxygenase</fullName>
    </submittedName>
</protein>
<dbReference type="AlphaFoldDB" id="A0A1H9SSS6"/>
<evidence type="ECO:0000259" key="1">
    <source>
        <dbReference type="PROSITE" id="PS51819"/>
    </source>
</evidence>
<reference evidence="2 3" key="1">
    <citation type="submission" date="2016-10" db="EMBL/GenBank/DDBJ databases">
        <authorList>
            <person name="de Groot N.N."/>
        </authorList>
    </citation>
    <scope>NUCLEOTIDE SEQUENCE [LARGE SCALE GENOMIC DNA]</scope>
    <source>
        <strain evidence="2 3">DSM 13760</strain>
    </source>
</reference>
<evidence type="ECO:0000313" key="3">
    <source>
        <dbReference type="Proteomes" id="UP000198948"/>
    </source>
</evidence>
<feature type="domain" description="VOC" evidence="1">
    <location>
        <begin position="2"/>
        <end position="123"/>
    </location>
</feature>
<organism evidence="2 3">
    <name type="scientific">Isobaculum melis</name>
    <dbReference type="NCBI Taxonomy" id="142588"/>
    <lineage>
        <taxon>Bacteria</taxon>
        <taxon>Bacillati</taxon>
        <taxon>Bacillota</taxon>
        <taxon>Bacilli</taxon>
        <taxon>Lactobacillales</taxon>
        <taxon>Carnobacteriaceae</taxon>
        <taxon>Isobaculum</taxon>
    </lineage>
</organism>
<dbReference type="PROSITE" id="PS51819">
    <property type="entry name" value="VOC"/>
    <property type="match status" value="1"/>
</dbReference>
<accession>A0A1H9SSS6</accession>
<dbReference type="EMBL" id="FOHA01000009">
    <property type="protein sequence ID" value="SER88072.1"/>
    <property type="molecule type" value="Genomic_DNA"/>
</dbReference>
<dbReference type="SUPFAM" id="SSF54593">
    <property type="entry name" value="Glyoxalase/Bleomycin resistance protein/Dihydroxybiphenyl dioxygenase"/>
    <property type="match status" value="1"/>
</dbReference>
<dbReference type="Proteomes" id="UP000198948">
    <property type="component" value="Unassembled WGS sequence"/>
</dbReference>
<dbReference type="InterPro" id="IPR037523">
    <property type="entry name" value="VOC_core"/>
</dbReference>
<dbReference type="InterPro" id="IPR029068">
    <property type="entry name" value="Glyas_Bleomycin-R_OHBP_Dase"/>
</dbReference>
<dbReference type="RefSeq" id="WP_092652169.1">
    <property type="nucleotide sequence ID" value="NZ_FOHA01000009.1"/>
</dbReference>
<name>A0A1H9SSS6_9LACT</name>
<keyword evidence="2" id="KW-0223">Dioxygenase</keyword>
<dbReference type="PANTHER" id="PTHR36503">
    <property type="entry name" value="BLR2520 PROTEIN"/>
    <property type="match status" value="1"/>
</dbReference>
<dbReference type="GO" id="GO:0051213">
    <property type="term" value="F:dioxygenase activity"/>
    <property type="evidence" value="ECO:0007669"/>
    <property type="project" value="UniProtKB-KW"/>
</dbReference>
<keyword evidence="3" id="KW-1185">Reference proteome</keyword>
<dbReference type="Gene3D" id="3.10.180.10">
    <property type="entry name" value="2,3-Dihydroxybiphenyl 1,2-Dioxygenase, domain 1"/>
    <property type="match status" value="1"/>
</dbReference>
<dbReference type="STRING" id="142588.SAMN04488559_10917"/>
<dbReference type="PANTHER" id="PTHR36503:SF3">
    <property type="entry name" value="BLR0126 PROTEIN"/>
    <property type="match status" value="1"/>
</dbReference>